<feature type="binding site" evidence="9">
    <location>
        <position position="138"/>
    </location>
    <ligand>
        <name>FMN</name>
        <dbReference type="ChEBI" id="CHEBI:58210"/>
    </ligand>
</feature>
<dbReference type="EMBL" id="QXTE01014183">
    <property type="protein sequence ID" value="TFJ95110.1"/>
    <property type="molecule type" value="Genomic_DNA"/>
</dbReference>
<evidence type="ECO:0000313" key="13">
    <source>
        <dbReference type="Proteomes" id="UP000297703"/>
    </source>
</evidence>
<dbReference type="GO" id="GO:0009060">
    <property type="term" value="P:aerobic respiration"/>
    <property type="evidence" value="ECO:0007669"/>
    <property type="project" value="TreeGrafter"/>
</dbReference>
<dbReference type="Gene3D" id="3.20.20.70">
    <property type="entry name" value="Aldolase class I"/>
    <property type="match status" value="1"/>
</dbReference>
<evidence type="ECO:0000256" key="10">
    <source>
        <dbReference type="SAM" id="MobiDB-lite"/>
    </source>
</evidence>
<dbReference type="InterPro" id="IPR012133">
    <property type="entry name" value="Alpha-hydoxy_acid_DH_FMN"/>
</dbReference>
<dbReference type="Pfam" id="PF01070">
    <property type="entry name" value="FMN_dh"/>
    <property type="match status" value="1"/>
</dbReference>
<feature type="binding site" evidence="9">
    <location>
        <position position="307"/>
    </location>
    <ligand>
        <name>glyoxylate</name>
        <dbReference type="ChEBI" id="CHEBI:36655"/>
    </ligand>
</feature>
<evidence type="ECO:0000256" key="5">
    <source>
        <dbReference type="ARBA" id="ARBA00024042"/>
    </source>
</evidence>
<keyword evidence="3 9" id="KW-0288">FMN</keyword>
<proteinExistence type="inferred from homology"/>
<dbReference type="InterPro" id="IPR037396">
    <property type="entry name" value="FMN_HAD"/>
</dbReference>
<evidence type="ECO:0000256" key="1">
    <source>
        <dbReference type="ARBA" id="ARBA00001917"/>
    </source>
</evidence>
<dbReference type="GO" id="GO:0003973">
    <property type="term" value="F:(S)-2-hydroxy-acid oxidase activity"/>
    <property type="evidence" value="ECO:0007669"/>
    <property type="project" value="UniProtKB-EC"/>
</dbReference>
<feature type="binding site" evidence="9">
    <location>
        <position position="56"/>
    </location>
    <ligand>
        <name>glyoxylate</name>
        <dbReference type="ChEBI" id="CHEBI:36655"/>
    </ligand>
</feature>
<feature type="binding site" evidence="9">
    <location>
        <position position="196"/>
    </location>
    <ligand>
        <name>glyoxylate</name>
        <dbReference type="ChEBI" id="CHEBI:36655"/>
    </ligand>
</feature>
<dbReference type="GO" id="GO:0010181">
    <property type="term" value="F:FMN binding"/>
    <property type="evidence" value="ECO:0007669"/>
    <property type="project" value="InterPro"/>
</dbReference>
<comment type="caution">
    <text evidence="12">The sequence shown here is derived from an EMBL/GenBank/DDBJ whole genome shotgun (WGS) entry which is preliminary data.</text>
</comment>
<feature type="binding site" evidence="9">
    <location>
        <begin position="361"/>
        <end position="362"/>
    </location>
    <ligand>
        <name>FMN</name>
        <dbReference type="ChEBI" id="CHEBI:58210"/>
    </ligand>
</feature>
<dbReference type="InterPro" id="IPR000262">
    <property type="entry name" value="FMN-dep_DH"/>
</dbReference>
<dbReference type="FunFam" id="3.20.20.70:FF:000029">
    <property type="entry name" value="L-lactate dehydrogenase"/>
    <property type="match status" value="1"/>
</dbReference>
<dbReference type="GO" id="GO:0005777">
    <property type="term" value="C:peroxisome"/>
    <property type="evidence" value="ECO:0007669"/>
    <property type="project" value="UniProtKB-ARBA"/>
</dbReference>
<organism evidence="12 13">
    <name type="scientific">Platysternon megacephalum</name>
    <name type="common">big-headed turtle</name>
    <dbReference type="NCBI Taxonomy" id="55544"/>
    <lineage>
        <taxon>Eukaryota</taxon>
        <taxon>Metazoa</taxon>
        <taxon>Chordata</taxon>
        <taxon>Craniata</taxon>
        <taxon>Vertebrata</taxon>
        <taxon>Euteleostomi</taxon>
        <taxon>Archelosauria</taxon>
        <taxon>Testudinata</taxon>
        <taxon>Testudines</taxon>
        <taxon>Cryptodira</taxon>
        <taxon>Durocryptodira</taxon>
        <taxon>Testudinoidea</taxon>
        <taxon>Platysternidae</taxon>
        <taxon>Platysternon</taxon>
    </lineage>
</organism>
<feature type="binding site" evidence="9">
    <location>
        <position position="161"/>
    </location>
    <ligand>
        <name>glyoxylate</name>
        <dbReference type="ChEBI" id="CHEBI:36655"/>
    </ligand>
</feature>
<feature type="compositionally biased region" description="Basic and acidic residues" evidence="10">
    <location>
        <begin position="18"/>
        <end position="27"/>
    </location>
</feature>
<evidence type="ECO:0000313" key="12">
    <source>
        <dbReference type="EMBL" id="TFJ95110.1"/>
    </source>
</evidence>
<dbReference type="PIRSF" id="PIRSF000138">
    <property type="entry name" value="Al-hdrx_acd_dh"/>
    <property type="match status" value="1"/>
</dbReference>
<dbReference type="SUPFAM" id="SSF51395">
    <property type="entry name" value="FMN-linked oxidoreductases"/>
    <property type="match status" value="1"/>
</dbReference>
<dbReference type="NCBIfam" id="NF008398">
    <property type="entry name" value="PRK11197.1"/>
    <property type="match status" value="1"/>
</dbReference>
<feature type="binding site" evidence="9">
    <location>
        <position position="305"/>
    </location>
    <ligand>
        <name>FMN</name>
        <dbReference type="ChEBI" id="CHEBI:58210"/>
    </ligand>
</feature>
<feature type="region of interest" description="Disordered" evidence="10">
    <location>
        <begin position="1"/>
        <end position="30"/>
    </location>
</feature>
<reference evidence="12 13" key="1">
    <citation type="submission" date="2019-04" db="EMBL/GenBank/DDBJ databases">
        <title>Draft genome of the big-headed turtle Platysternon megacephalum.</title>
        <authorList>
            <person name="Gong S."/>
        </authorList>
    </citation>
    <scope>NUCLEOTIDE SEQUENCE [LARGE SCALE GENOMIC DNA]</scope>
    <source>
        <strain evidence="12">DO16091913</strain>
        <tissue evidence="12">Muscle</tissue>
    </source>
</reference>
<evidence type="ECO:0000256" key="4">
    <source>
        <dbReference type="ARBA" id="ARBA00023002"/>
    </source>
</evidence>
<feature type="binding site" evidence="9">
    <location>
        <begin position="338"/>
        <end position="342"/>
    </location>
    <ligand>
        <name>FMN</name>
        <dbReference type="ChEBI" id="CHEBI:58210"/>
    </ligand>
</feature>
<evidence type="ECO:0000256" key="7">
    <source>
        <dbReference type="ARBA" id="ARBA00029327"/>
    </source>
</evidence>
<comment type="cofactor">
    <cofactor evidence="1">
        <name>FMN</name>
        <dbReference type="ChEBI" id="CHEBI:58210"/>
    </cofactor>
</comment>
<reference evidence="12 13" key="2">
    <citation type="submission" date="2019-04" db="EMBL/GenBank/DDBJ databases">
        <title>The genome sequence of big-headed turtle.</title>
        <authorList>
            <person name="Gong S."/>
        </authorList>
    </citation>
    <scope>NUCLEOTIDE SEQUENCE [LARGE SCALE GENOMIC DNA]</scope>
    <source>
        <strain evidence="12">DO16091913</strain>
        <tissue evidence="12">Muscle</tissue>
    </source>
</reference>
<evidence type="ECO:0000256" key="8">
    <source>
        <dbReference type="PIRSR" id="PIRSR000138-1"/>
    </source>
</evidence>
<sequence>MIARDKAAAGRQRSRQLNRQDARREQGPLRAMKRVTTIDDLRELHRRNTPRAFFDYVDRGSYAEETLRANRADFEHYKFRQKILVDVDARSTATTILGEPAAAPLILAPVGLTGMQWGDGEIHACRAAQKMGVPFTLSTMSICSLEDVAAHVDKPFWFQLYVMRDRGFVKALIERAIAVKCSALVLTVDLQVIGQRHQDIKNGMTVPPELRLKNLIDIALRPAWIASVMRGKRRTFGNLMGHLKGVDSVKSLSQWTNSQFDPTLSWKDVDWIRSIWPGKLIIKGILEEGDAGMAIKTGADAIVVSNHGGRQLDGAPSAISMLARIAQAVGGDTELMFDSGIRSGQDVMRALALGAKSCMIGRAYIYGLGAAGEAGVAKAIDIISKELLTTMGLCGVNRVSDIGPQVLMDM</sequence>
<comment type="similarity">
    <text evidence="5">Belongs to the FMN-dependent alpha-hydroxy acid dehydrogenase family.</text>
</comment>
<name>A0A4D9DCN3_9SAUR</name>
<dbReference type="PROSITE" id="PS00557">
    <property type="entry name" value="FMN_HYDROXY_ACID_DH_1"/>
    <property type="match status" value="1"/>
</dbReference>
<feature type="binding site" evidence="9">
    <location>
        <position position="283"/>
    </location>
    <ligand>
        <name>FMN</name>
        <dbReference type="ChEBI" id="CHEBI:58210"/>
    </ligand>
</feature>
<evidence type="ECO:0000256" key="9">
    <source>
        <dbReference type="PIRSR" id="PIRSR000138-2"/>
    </source>
</evidence>
<evidence type="ECO:0000256" key="3">
    <source>
        <dbReference type="ARBA" id="ARBA00022643"/>
    </source>
</evidence>
<dbReference type="CDD" id="cd02809">
    <property type="entry name" value="alpha_hydroxyacid_oxid_FMN"/>
    <property type="match status" value="1"/>
</dbReference>
<dbReference type="OrthoDB" id="25826at2759"/>
<evidence type="ECO:0000256" key="6">
    <source>
        <dbReference type="ARBA" id="ARBA00029325"/>
    </source>
</evidence>
<comment type="catalytic activity">
    <reaction evidence="7">
        <text>2-hydroxyoctanoate + O2 = 2-oxooctanoate + H2O2</text>
        <dbReference type="Rhea" id="RHEA:67940"/>
        <dbReference type="ChEBI" id="CHEBI:15379"/>
        <dbReference type="ChEBI" id="CHEBI:16240"/>
        <dbReference type="ChEBI" id="CHEBI:133514"/>
        <dbReference type="ChEBI" id="CHEBI:176689"/>
    </reaction>
    <physiologicalReaction direction="left-to-right" evidence="7">
        <dbReference type="Rhea" id="RHEA:67941"/>
    </physiologicalReaction>
</comment>
<protein>
    <submittedName>
        <fullName evidence="12">Short-chain dehydrogenase</fullName>
    </submittedName>
</protein>
<dbReference type="PANTHER" id="PTHR10578">
    <property type="entry name" value="S -2-HYDROXY-ACID OXIDASE-RELATED"/>
    <property type="match status" value="1"/>
</dbReference>
<gene>
    <name evidence="12" type="ORF">DR999_PMT23474</name>
</gene>
<dbReference type="STRING" id="55544.A0A4D9DCN3"/>
<dbReference type="Proteomes" id="UP000297703">
    <property type="component" value="Unassembled WGS sequence"/>
</dbReference>
<accession>A0A4D9DCN3</accession>
<dbReference type="GO" id="GO:0005886">
    <property type="term" value="C:plasma membrane"/>
    <property type="evidence" value="ECO:0007669"/>
    <property type="project" value="TreeGrafter"/>
</dbReference>
<keyword evidence="2 9" id="KW-0285">Flavoprotein</keyword>
<feature type="binding site" evidence="9">
    <location>
        <begin position="109"/>
        <end position="111"/>
    </location>
    <ligand>
        <name>FMN</name>
        <dbReference type="ChEBI" id="CHEBI:58210"/>
    </ligand>
</feature>
<evidence type="ECO:0000259" key="11">
    <source>
        <dbReference type="PROSITE" id="PS51349"/>
    </source>
</evidence>
<feature type="active site" description="Proton acceptor" evidence="8">
    <location>
        <position position="307"/>
    </location>
</feature>
<comment type="catalytic activity">
    <reaction evidence="6">
        <text>a (2S)-2-hydroxycarboxylate + O2 = a 2-oxocarboxylate + H2O2</text>
        <dbReference type="Rhea" id="RHEA:16789"/>
        <dbReference type="ChEBI" id="CHEBI:15379"/>
        <dbReference type="ChEBI" id="CHEBI:16240"/>
        <dbReference type="ChEBI" id="CHEBI:35179"/>
        <dbReference type="ChEBI" id="CHEBI:58123"/>
        <dbReference type="EC" id="1.1.3.15"/>
    </reaction>
    <physiologicalReaction direction="left-to-right" evidence="6">
        <dbReference type="Rhea" id="RHEA:16790"/>
    </physiologicalReaction>
</comment>
<evidence type="ECO:0000256" key="2">
    <source>
        <dbReference type="ARBA" id="ARBA00022630"/>
    </source>
</evidence>
<dbReference type="PANTHER" id="PTHR10578:SF107">
    <property type="entry name" value="2-HYDROXYACID OXIDASE 1"/>
    <property type="match status" value="1"/>
</dbReference>
<feature type="binding site" evidence="9">
    <location>
        <position position="310"/>
    </location>
    <ligand>
        <name>glyoxylate</name>
        <dbReference type="ChEBI" id="CHEBI:36655"/>
    </ligand>
</feature>
<feature type="binding site" evidence="9">
    <location>
        <position position="159"/>
    </location>
    <ligand>
        <name>FMN</name>
        <dbReference type="ChEBI" id="CHEBI:58210"/>
    </ligand>
</feature>
<feature type="domain" description="FMN hydroxy acid dehydrogenase" evidence="11">
    <location>
        <begin position="30"/>
        <end position="410"/>
    </location>
</feature>
<dbReference type="GO" id="GO:0004459">
    <property type="term" value="F:L-lactate dehydrogenase (NAD+) activity"/>
    <property type="evidence" value="ECO:0007669"/>
    <property type="project" value="TreeGrafter"/>
</dbReference>
<dbReference type="PROSITE" id="PS51349">
    <property type="entry name" value="FMN_HYDROXY_ACID_DH_2"/>
    <property type="match status" value="1"/>
</dbReference>
<dbReference type="InterPro" id="IPR013785">
    <property type="entry name" value="Aldolase_TIM"/>
</dbReference>
<keyword evidence="4" id="KW-0560">Oxidoreductase</keyword>
<keyword evidence="13" id="KW-1185">Reference proteome</keyword>
<dbReference type="InterPro" id="IPR008259">
    <property type="entry name" value="FMN_hydac_DH_AS"/>
</dbReference>
<feature type="binding site" evidence="9">
    <location>
        <position position="187"/>
    </location>
    <ligand>
        <name>FMN</name>
        <dbReference type="ChEBI" id="CHEBI:58210"/>
    </ligand>
</feature>
<dbReference type="AlphaFoldDB" id="A0A4D9DCN3"/>